<dbReference type="Pfam" id="PF04965">
    <property type="entry name" value="GPW_gp25"/>
    <property type="match status" value="1"/>
</dbReference>
<dbReference type="AlphaFoldDB" id="A0A2U9T542"/>
<feature type="domain" description="IraD/Gp25-like" evidence="1">
    <location>
        <begin position="41"/>
        <end position="131"/>
    </location>
</feature>
<dbReference type="RefSeq" id="WP_111265488.1">
    <property type="nucleotide sequence ID" value="NZ_CP029843.1"/>
</dbReference>
<evidence type="ECO:0000313" key="2">
    <source>
        <dbReference type="EMBL" id="AWV06317.1"/>
    </source>
</evidence>
<dbReference type="Proteomes" id="UP000249447">
    <property type="component" value="Chromosome"/>
</dbReference>
<sequence length="148" mass="16103">MASDKRQRGFLGSGWNYGLPTLGSDGFGIGLDADGRIAEADGEQLVHQSIWLILGTAIGERVSRPDFGCAIHDLVFASLDASTLGQIDHAVRQALELWEPRIELIGVRSEPSQSSEGAVTVEIHYLIRATNSRFNMVYPFYLTAAEPA</sequence>
<dbReference type="Gene3D" id="3.10.450.40">
    <property type="match status" value="1"/>
</dbReference>
<dbReference type="OrthoDB" id="9802846at2"/>
<evidence type="ECO:0000259" key="1">
    <source>
        <dbReference type="Pfam" id="PF04965"/>
    </source>
</evidence>
<organism evidence="2 3">
    <name type="scientific">Marilutibacter maris</name>
    <dbReference type="NCBI Taxonomy" id="1605891"/>
    <lineage>
        <taxon>Bacteria</taxon>
        <taxon>Pseudomonadati</taxon>
        <taxon>Pseudomonadota</taxon>
        <taxon>Gammaproteobacteria</taxon>
        <taxon>Lysobacterales</taxon>
        <taxon>Lysobacteraceae</taxon>
        <taxon>Marilutibacter</taxon>
    </lineage>
</organism>
<reference evidence="2 3" key="1">
    <citation type="submission" date="2018-05" db="EMBL/GenBank/DDBJ databases">
        <title>The complete genome of Lysobacter maris HZ9B, a marine bacterium antagonistic against terrestrial plant pathogens.</title>
        <authorList>
            <person name="Zhang X.-Q."/>
        </authorList>
    </citation>
    <scope>NUCLEOTIDE SEQUENCE [LARGE SCALE GENOMIC DNA]</scope>
    <source>
        <strain evidence="2 3">HZ9B</strain>
    </source>
</reference>
<name>A0A2U9T542_9GAMM</name>
<dbReference type="InterPro" id="IPR007048">
    <property type="entry name" value="IraD/Gp25-like"/>
</dbReference>
<gene>
    <name evidence="2" type="ORF">C9I47_0594</name>
</gene>
<accession>A0A2U9T542</accession>
<proteinExistence type="predicted"/>
<dbReference type="KEGG" id="lmb:C9I47_0594"/>
<evidence type="ECO:0000313" key="3">
    <source>
        <dbReference type="Proteomes" id="UP000249447"/>
    </source>
</evidence>
<keyword evidence="3" id="KW-1185">Reference proteome</keyword>
<protein>
    <submittedName>
        <fullName evidence="2">Phage baseplate outer wedge protein (Acidic lysozyme), putative</fullName>
    </submittedName>
</protein>
<dbReference type="EMBL" id="CP029843">
    <property type="protein sequence ID" value="AWV06317.1"/>
    <property type="molecule type" value="Genomic_DNA"/>
</dbReference>
<dbReference type="SUPFAM" id="SSF160719">
    <property type="entry name" value="gpW/gp25-like"/>
    <property type="match status" value="1"/>
</dbReference>